<proteinExistence type="predicted"/>
<evidence type="ECO:0000313" key="2">
    <source>
        <dbReference type="Proteomes" id="UP000807159"/>
    </source>
</evidence>
<feature type="non-terminal residue" evidence="1">
    <location>
        <position position="1"/>
    </location>
</feature>
<name>A0A8T2YR54_POPDE</name>
<comment type="caution">
    <text evidence="1">The sequence shown here is derived from an EMBL/GenBank/DDBJ whole genome shotgun (WGS) entry which is preliminary data.</text>
</comment>
<dbReference type="AlphaFoldDB" id="A0A8T2YR54"/>
<dbReference type="EMBL" id="JACEGQ020000005">
    <property type="protein sequence ID" value="KAH8507635.1"/>
    <property type="molecule type" value="Genomic_DNA"/>
</dbReference>
<reference evidence="1" key="1">
    <citation type="journal article" date="2021" name="J. Hered.">
        <title>Genome Assembly of Salicaceae Populus deltoides (Eastern Cottonwood) I-69 Based on Nanopore Sequencing and Hi-C Technologies.</title>
        <authorList>
            <person name="Bai S."/>
            <person name="Wu H."/>
            <person name="Zhang J."/>
            <person name="Pan Z."/>
            <person name="Zhao W."/>
            <person name="Li Z."/>
            <person name="Tong C."/>
        </authorList>
    </citation>
    <scope>NUCLEOTIDE SEQUENCE</scope>
    <source>
        <tissue evidence="1">Leaf</tissue>
    </source>
</reference>
<organism evidence="1 2">
    <name type="scientific">Populus deltoides</name>
    <name type="common">Eastern poplar</name>
    <name type="synonym">Eastern cottonwood</name>
    <dbReference type="NCBI Taxonomy" id="3696"/>
    <lineage>
        <taxon>Eukaryota</taxon>
        <taxon>Viridiplantae</taxon>
        <taxon>Streptophyta</taxon>
        <taxon>Embryophyta</taxon>
        <taxon>Tracheophyta</taxon>
        <taxon>Spermatophyta</taxon>
        <taxon>Magnoliopsida</taxon>
        <taxon>eudicotyledons</taxon>
        <taxon>Gunneridae</taxon>
        <taxon>Pentapetalae</taxon>
        <taxon>rosids</taxon>
        <taxon>fabids</taxon>
        <taxon>Malpighiales</taxon>
        <taxon>Salicaceae</taxon>
        <taxon>Saliceae</taxon>
        <taxon>Populus</taxon>
    </lineage>
</organism>
<keyword evidence="2" id="KW-1185">Reference proteome</keyword>
<gene>
    <name evidence="1" type="ORF">H0E87_009981</name>
</gene>
<sequence>ITQENEELHFSEVFSEVHGQDGNLATWFCTRGNSFGAGSLDKLLSVFPFTIKNKI</sequence>
<evidence type="ECO:0000313" key="1">
    <source>
        <dbReference type="EMBL" id="KAH8507635.1"/>
    </source>
</evidence>
<dbReference type="Proteomes" id="UP000807159">
    <property type="component" value="Chromosome 5"/>
</dbReference>
<accession>A0A8T2YR54</accession>
<protein>
    <submittedName>
        <fullName evidence="1">Uncharacterized protein</fullName>
    </submittedName>
</protein>